<dbReference type="Proteomes" id="UP000309038">
    <property type="component" value="Unassembled WGS sequence"/>
</dbReference>
<dbReference type="EMBL" id="SGPJ01000040">
    <property type="protein sequence ID" value="THH00802.1"/>
    <property type="molecule type" value="Genomic_DNA"/>
</dbReference>
<evidence type="ECO:0000256" key="6">
    <source>
        <dbReference type="SAM" id="MobiDB-lite"/>
    </source>
</evidence>
<evidence type="ECO:0000256" key="1">
    <source>
        <dbReference type="ARBA" id="ARBA00004141"/>
    </source>
</evidence>
<evidence type="ECO:0000256" key="5">
    <source>
        <dbReference type="ARBA" id="ARBA00023136"/>
    </source>
</evidence>
<feature type="transmembrane region" description="Helical" evidence="7">
    <location>
        <begin position="159"/>
        <end position="177"/>
    </location>
</feature>
<keyword evidence="10" id="KW-1185">Reference proteome</keyword>
<feature type="transmembrane region" description="Helical" evidence="7">
    <location>
        <begin position="59"/>
        <end position="76"/>
    </location>
</feature>
<organism evidence="9 10">
    <name type="scientific">Hermanssonia centrifuga</name>
    <dbReference type="NCBI Taxonomy" id="98765"/>
    <lineage>
        <taxon>Eukaryota</taxon>
        <taxon>Fungi</taxon>
        <taxon>Dikarya</taxon>
        <taxon>Basidiomycota</taxon>
        <taxon>Agaricomycotina</taxon>
        <taxon>Agaricomycetes</taxon>
        <taxon>Polyporales</taxon>
        <taxon>Meruliaceae</taxon>
        <taxon>Hermanssonia</taxon>
    </lineage>
</organism>
<feature type="region of interest" description="Disordered" evidence="6">
    <location>
        <begin position="27"/>
        <end position="49"/>
    </location>
</feature>
<dbReference type="InterPro" id="IPR036259">
    <property type="entry name" value="MFS_trans_sf"/>
</dbReference>
<sequence length="510" mass="56638">MNAQANISDGASLDEKKEPEAHIVETVSSSSIHDFGGDSKLPPPPKFTPEQEKKLYRKIDLWLMPILTLMYLASFLDRGNIGNAKLQGLTTQLDLTGNKYNIALTMYFVPYCIFECPANLVLKKFRPSRWLPGITIVWGIIVTLMGLDKSYSQLVGTRIALGIAEAGLFPGVVYYLTMWYPRHMLQWRVGIFYGGATVAGAFSGLLAFAISFMSGTDGMLGWSWIFIIEGSATVAVGILAFFILVDFPDTAKFLTEEERAFVIWRKKYDNSSVGETEAFALRHVWAAFSDWQVWLHILIYMSIIGPLYGISLFLPSIINGFGFNTAVSQLLTVPPYICATTILLIFALWSDRIKMRYPFILAGLVMCLIGFAINISDAPIGVKYFGTFFCVSGSYAAFPGVISWLGNNLSGQYKRGVGMALHIGIGNFAGAIASNIYRSQDAPRYVLGHGLELMFVGIGFVTLPIAVVAYTRINARRDVLEKEMQEKGIKYTAEELRELGDKAPDFRYTL</sequence>
<dbReference type="GO" id="GO:0016020">
    <property type="term" value="C:membrane"/>
    <property type="evidence" value="ECO:0007669"/>
    <property type="project" value="UniProtKB-SubCell"/>
</dbReference>
<evidence type="ECO:0000256" key="3">
    <source>
        <dbReference type="ARBA" id="ARBA00022692"/>
    </source>
</evidence>
<feature type="region of interest" description="Disordered" evidence="6">
    <location>
        <begin position="1"/>
        <end position="20"/>
    </location>
</feature>
<feature type="transmembrane region" description="Helical" evidence="7">
    <location>
        <begin position="222"/>
        <end position="245"/>
    </location>
</feature>
<comment type="caution">
    <text evidence="9">The sequence shown here is derived from an EMBL/GenBank/DDBJ whole genome shotgun (WGS) entry which is preliminary data.</text>
</comment>
<keyword evidence="4 7" id="KW-1133">Transmembrane helix</keyword>
<feature type="transmembrane region" description="Helical" evidence="7">
    <location>
        <begin position="189"/>
        <end position="210"/>
    </location>
</feature>
<feature type="transmembrane region" description="Helical" evidence="7">
    <location>
        <begin position="330"/>
        <end position="350"/>
    </location>
</feature>
<feature type="transmembrane region" description="Helical" evidence="7">
    <location>
        <begin position="382"/>
        <end position="405"/>
    </location>
</feature>
<dbReference type="FunFam" id="1.20.1250.20:FF:000068">
    <property type="entry name" value="MFS general substrate transporter"/>
    <property type="match status" value="1"/>
</dbReference>
<dbReference type="InterPro" id="IPR020846">
    <property type="entry name" value="MFS_dom"/>
</dbReference>
<feature type="domain" description="Major facilitator superfamily (MFS) profile" evidence="8">
    <location>
        <begin position="63"/>
        <end position="477"/>
    </location>
</feature>
<accession>A0A4S4KQB4</accession>
<evidence type="ECO:0000256" key="4">
    <source>
        <dbReference type="ARBA" id="ARBA00022989"/>
    </source>
</evidence>
<dbReference type="InterPro" id="IPR011701">
    <property type="entry name" value="MFS"/>
</dbReference>
<reference evidence="9 10" key="1">
    <citation type="submission" date="2019-02" db="EMBL/GenBank/DDBJ databases">
        <title>Genome sequencing of the rare red list fungi Phlebia centrifuga.</title>
        <authorList>
            <person name="Buettner E."/>
            <person name="Kellner H."/>
        </authorList>
    </citation>
    <scope>NUCLEOTIDE SEQUENCE [LARGE SCALE GENOMIC DNA]</scope>
    <source>
        <strain evidence="9 10">DSM 108282</strain>
    </source>
</reference>
<evidence type="ECO:0000256" key="2">
    <source>
        <dbReference type="ARBA" id="ARBA00022448"/>
    </source>
</evidence>
<feature type="transmembrane region" description="Helical" evidence="7">
    <location>
        <begin position="102"/>
        <end position="122"/>
    </location>
</feature>
<comment type="subcellular location">
    <subcellularLocation>
        <location evidence="1">Membrane</location>
        <topology evidence="1">Multi-pass membrane protein</topology>
    </subcellularLocation>
</comment>
<protein>
    <recommendedName>
        <fullName evidence="8">Major facilitator superfamily (MFS) profile domain-containing protein</fullName>
    </recommendedName>
</protein>
<evidence type="ECO:0000313" key="9">
    <source>
        <dbReference type="EMBL" id="THH00802.1"/>
    </source>
</evidence>
<feature type="transmembrane region" description="Helical" evidence="7">
    <location>
        <begin position="129"/>
        <end position="147"/>
    </location>
</feature>
<feature type="transmembrane region" description="Helical" evidence="7">
    <location>
        <begin position="297"/>
        <end position="318"/>
    </location>
</feature>
<gene>
    <name evidence="9" type="ORF">EW026_g1782</name>
</gene>
<proteinExistence type="predicted"/>
<dbReference type="AlphaFoldDB" id="A0A4S4KQB4"/>
<dbReference type="PROSITE" id="PS50850">
    <property type="entry name" value="MFS"/>
    <property type="match status" value="1"/>
</dbReference>
<evidence type="ECO:0000259" key="8">
    <source>
        <dbReference type="PROSITE" id="PS50850"/>
    </source>
</evidence>
<keyword evidence="5 7" id="KW-0472">Membrane</keyword>
<keyword evidence="3 7" id="KW-0812">Transmembrane</keyword>
<feature type="transmembrane region" description="Helical" evidence="7">
    <location>
        <begin position="449"/>
        <end position="470"/>
    </location>
</feature>
<dbReference type="PANTHER" id="PTHR43791">
    <property type="entry name" value="PERMEASE-RELATED"/>
    <property type="match status" value="1"/>
</dbReference>
<evidence type="ECO:0000256" key="7">
    <source>
        <dbReference type="SAM" id="Phobius"/>
    </source>
</evidence>
<dbReference type="PANTHER" id="PTHR43791:SF18">
    <property type="entry name" value="NICOTINIC ACID TRANSPORTER TNA1, PUTATIVE (AFU_ORTHOLOGUE AFUA_3G03820)-RELATED"/>
    <property type="match status" value="1"/>
</dbReference>
<dbReference type="Gene3D" id="1.20.1250.20">
    <property type="entry name" value="MFS general substrate transporter like domains"/>
    <property type="match status" value="2"/>
</dbReference>
<evidence type="ECO:0000313" key="10">
    <source>
        <dbReference type="Proteomes" id="UP000309038"/>
    </source>
</evidence>
<name>A0A4S4KQB4_9APHY</name>
<dbReference type="SUPFAM" id="SSF103473">
    <property type="entry name" value="MFS general substrate transporter"/>
    <property type="match status" value="1"/>
</dbReference>
<keyword evidence="2" id="KW-0813">Transport</keyword>
<dbReference type="FunFam" id="1.20.1250.20:FF:000034">
    <property type="entry name" value="MFS general substrate transporter"/>
    <property type="match status" value="1"/>
</dbReference>
<feature type="transmembrane region" description="Helical" evidence="7">
    <location>
        <begin position="357"/>
        <end position="376"/>
    </location>
</feature>
<feature type="transmembrane region" description="Helical" evidence="7">
    <location>
        <begin position="417"/>
        <end position="437"/>
    </location>
</feature>
<dbReference type="GO" id="GO:0022857">
    <property type="term" value="F:transmembrane transporter activity"/>
    <property type="evidence" value="ECO:0007669"/>
    <property type="project" value="InterPro"/>
</dbReference>
<dbReference type="Pfam" id="PF07690">
    <property type="entry name" value="MFS_1"/>
    <property type="match status" value="1"/>
</dbReference>